<sequence>MREPAAKMSTPMTKWAKKKLHRKSNKSCCYRVHPINLYEYHMVDGYLNRFVNLIEKTCTYRKFLLDQLPCRHALAACNFRRSSCYDYCSYYYHKETLATAYASSVYPVGPMHERDVSDDMQSLVVLPLKCH</sequence>
<feature type="domain" description="Zinc finger PMZ-type" evidence="4">
    <location>
        <begin position="56"/>
        <end position="83"/>
    </location>
</feature>
<gene>
    <name evidence="5" type="ORF">Dsin_000925</name>
</gene>
<reference evidence="5" key="1">
    <citation type="journal article" date="2023" name="Plant J.">
        <title>Genome sequences and population genomics provide insights into the demographic history, inbreeding, and mutation load of two 'living fossil' tree species of Dipteronia.</title>
        <authorList>
            <person name="Feng Y."/>
            <person name="Comes H.P."/>
            <person name="Chen J."/>
            <person name="Zhu S."/>
            <person name="Lu R."/>
            <person name="Zhang X."/>
            <person name="Li P."/>
            <person name="Qiu J."/>
            <person name="Olsen K.M."/>
            <person name="Qiu Y."/>
        </authorList>
    </citation>
    <scope>NUCLEOTIDE SEQUENCE</scope>
    <source>
        <strain evidence="5">NBL</strain>
    </source>
</reference>
<dbReference type="AlphaFoldDB" id="A0AAE0EI90"/>
<dbReference type="EMBL" id="JANJYJ010000001">
    <property type="protein sequence ID" value="KAK3229044.1"/>
    <property type="molecule type" value="Genomic_DNA"/>
</dbReference>
<evidence type="ECO:0000259" key="4">
    <source>
        <dbReference type="SMART" id="SM00575"/>
    </source>
</evidence>
<evidence type="ECO:0000313" key="5">
    <source>
        <dbReference type="EMBL" id="KAK3229044.1"/>
    </source>
</evidence>
<name>A0AAE0EI90_9ROSI</name>
<protein>
    <recommendedName>
        <fullName evidence="4">Zinc finger PMZ-type domain-containing protein</fullName>
    </recommendedName>
</protein>
<comment type="caution">
    <text evidence="5">The sequence shown here is derived from an EMBL/GenBank/DDBJ whole genome shotgun (WGS) entry which is preliminary data.</text>
</comment>
<keyword evidence="2" id="KW-0863">Zinc-finger</keyword>
<dbReference type="InterPro" id="IPR006564">
    <property type="entry name" value="Znf_PMZ"/>
</dbReference>
<dbReference type="Pfam" id="PF04434">
    <property type="entry name" value="SWIM"/>
    <property type="match status" value="1"/>
</dbReference>
<evidence type="ECO:0000256" key="2">
    <source>
        <dbReference type="ARBA" id="ARBA00022771"/>
    </source>
</evidence>
<keyword evidence="3" id="KW-0862">Zinc</keyword>
<evidence type="ECO:0000313" key="6">
    <source>
        <dbReference type="Proteomes" id="UP001281410"/>
    </source>
</evidence>
<organism evidence="5 6">
    <name type="scientific">Dipteronia sinensis</name>
    <dbReference type="NCBI Taxonomy" id="43782"/>
    <lineage>
        <taxon>Eukaryota</taxon>
        <taxon>Viridiplantae</taxon>
        <taxon>Streptophyta</taxon>
        <taxon>Embryophyta</taxon>
        <taxon>Tracheophyta</taxon>
        <taxon>Spermatophyta</taxon>
        <taxon>Magnoliopsida</taxon>
        <taxon>eudicotyledons</taxon>
        <taxon>Gunneridae</taxon>
        <taxon>Pentapetalae</taxon>
        <taxon>rosids</taxon>
        <taxon>malvids</taxon>
        <taxon>Sapindales</taxon>
        <taxon>Sapindaceae</taxon>
        <taxon>Hippocastanoideae</taxon>
        <taxon>Acereae</taxon>
        <taxon>Dipteronia</taxon>
    </lineage>
</organism>
<keyword evidence="1" id="KW-0479">Metal-binding</keyword>
<dbReference type="GO" id="GO:0008270">
    <property type="term" value="F:zinc ion binding"/>
    <property type="evidence" value="ECO:0007669"/>
    <property type="project" value="UniProtKB-KW"/>
</dbReference>
<accession>A0AAE0EI90</accession>
<proteinExistence type="predicted"/>
<dbReference type="Proteomes" id="UP001281410">
    <property type="component" value="Unassembled WGS sequence"/>
</dbReference>
<keyword evidence="6" id="KW-1185">Reference proteome</keyword>
<evidence type="ECO:0000256" key="1">
    <source>
        <dbReference type="ARBA" id="ARBA00022723"/>
    </source>
</evidence>
<dbReference type="InterPro" id="IPR007527">
    <property type="entry name" value="Znf_SWIM"/>
</dbReference>
<evidence type="ECO:0000256" key="3">
    <source>
        <dbReference type="ARBA" id="ARBA00022833"/>
    </source>
</evidence>
<dbReference type="SMART" id="SM00575">
    <property type="entry name" value="ZnF_PMZ"/>
    <property type="match status" value="1"/>
</dbReference>